<proteinExistence type="inferred from homology"/>
<dbReference type="PANTHER" id="PTHR40438">
    <property type="entry name" value="PYRUVOYL-DEPENDENT ARGININE DECARBOXYLASE"/>
    <property type="match status" value="1"/>
</dbReference>
<dbReference type="EMBL" id="AP028056">
    <property type="protein sequence ID" value="BEH02296.1"/>
    <property type="molecule type" value="Genomic_DNA"/>
</dbReference>
<evidence type="ECO:0000256" key="5">
    <source>
        <dbReference type="ARBA" id="ARBA00022793"/>
    </source>
</evidence>
<dbReference type="AlphaFoldDB" id="A0AAN0K6U0"/>
<dbReference type="EC" id="4.1.1.19" evidence="3"/>
<dbReference type="Gene3D" id="3.50.20.10">
    <property type="entry name" value="Pyruvoyl-Dependent Histidine Decarboxylase, subunit B"/>
    <property type="match status" value="1"/>
</dbReference>
<keyword evidence="10" id="KW-1185">Reference proteome</keyword>
<evidence type="ECO:0000313" key="9">
    <source>
        <dbReference type="EMBL" id="BEH02296.1"/>
    </source>
</evidence>
<comment type="similarity">
    <text evidence="2">Belongs to the pyruvoyl-dependent arginine decarboxylase family.</text>
</comment>
<dbReference type="Pfam" id="PF01862">
    <property type="entry name" value="PvlArgDC"/>
    <property type="match status" value="1"/>
</dbReference>
<dbReference type="InterPro" id="IPR016105">
    <property type="entry name" value="Pyr-dep_his/arg-deCO2ase_sand"/>
</dbReference>
<dbReference type="GO" id="GO:0006527">
    <property type="term" value="P:L-arginine catabolic process"/>
    <property type="evidence" value="ECO:0007669"/>
    <property type="project" value="InterPro"/>
</dbReference>
<dbReference type="SUPFAM" id="SSF56271">
    <property type="entry name" value="Pyruvoyl-dependent histidine and arginine decarboxylases"/>
    <property type="match status" value="1"/>
</dbReference>
<reference evidence="9" key="1">
    <citation type="journal article" date="2024" name="Int. J. Syst. Evol. Microbiol.">
        <title>Brooklawnia propionicigenes sp. nov., a facultatively anaerobic, propionate-producing bacterium isolated from a methanogenic reactor treating waste from cattle farms.</title>
        <authorList>
            <person name="Akita Y."/>
            <person name="Ueki A."/>
            <person name="Tonouchi A."/>
            <person name="Sugawara Y."/>
            <person name="Honma S."/>
            <person name="Kaku N."/>
            <person name="Ueki K."/>
        </authorList>
    </citation>
    <scope>NUCLEOTIDE SEQUENCE</scope>
    <source>
        <strain evidence="9">SH051</strain>
    </source>
</reference>
<evidence type="ECO:0000256" key="4">
    <source>
        <dbReference type="ARBA" id="ARBA00014727"/>
    </source>
</evidence>
<gene>
    <name evidence="9" type="ORF">brsh051_15770</name>
</gene>
<comment type="cofactor">
    <cofactor evidence="1">
        <name>pyruvate</name>
        <dbReference type="ChEBI" id="CHEBI:15361"/>
    </cofactor>
</comment>
<evidence type="ECO:0000256" key="1">
    <source>
        <dbReference type="ARBA" id="ARBA00001928"/>
    </source>
</evidence>
<dbReference type="GO" id="GO:0008792">
    <property type="term" value="F:arginine decarboxylase activity"/>
    <property type="evidence" value="ECO:0007669"/>
    <property type="project" value="UniProtKB-EC"/>
</dbReference>
<protein>
    <recommendedName>
        <fullName evidence="4">Pyruvoyl-dependent arginine decarboxylase AaxB</fullName>
        <ecNumber evidence="3">4.1.1.19</ecNumber>
    </recommendedName>
</protein>
<dbReference type="InterPro" id="IPR002724">
    <property type="entry name" value="Pyruvoyl-dep_arg_deCO2ase"/>
</dbReference>
<keyword evidence="6" id="KW-0456">Lyase</keyword>
<evidence type="ECO:0000256" key="7">
    <source>
        <dbReference type="ARBA" id="ARBA00023317"/>
    </source>
</evidence>
<comment type="catalytic activity">
    <reaction evidence="8">
        <text>L-arginine + H(+) = agmatine + CO2</text>
        <dbReference type="Rhea" id="RHEA:17641"/>
        <dbReference type="ChEBI" id="CHEBI:15378"/>
        <dbReference type="ChEBI" id="CHEBI:16526"/>
        <dbReference type="ChEBI" id="CHEBI:32682"/>
        <dbReference type="ChEBI" id="CHEBI:58145"/>
        <dbReference type="EC" id="4.1.1.19"/>
    </reaction>
</comment>
<sequence>MHTRMTQCLSGSAHGATKLAAFHAALRAVGMAEANLVRLSSVIPRGWNVTQSQQVPVGMFPPGAIIPAVYSIAVSDEGCSAAASLAHVVSSSGGGYFAESEPCTYPYEAETSAMRSLLDMIEGDGRVYDEPKCVTASIQSMPGRHACALVIAPFGWLSANSLNEFVEVPREP</sequence>
<dbReference type="Proteomes" id="UP001431656">
    <property type="component" value="Chromosome"/>
</dbReference>
<keyword evidence="7" id="KW-0670">Pyruvate</keyword>
<dbReference type="KEGG" id="broo:brsh051_15770"/>
<name>A0AAN0K6U0_9ACTN</name>
<evidence type="ECO:0000313" key="10">
    <source>
        <dbReference type="Proteomes" id="UP001431656"/>
    </source>
</evidence>
<evidence type="ECO:0000256" key="8">
    <source>
        <dbReference type="ARBA" id="ARBA00049309"/>
    </source>
</evidence>
<evidence type="ECO:0000256" key="6">
    <source>
        <dbReference type="ARBA" id="ARBA00023239"/>
    </source>
</evidence>
<evidence type="ECO:0000256" key="3">
    <source>
        <dbReference type="ARBA" id="ARBA00012426"/>
    </source>
</evidence>
<accession>A0AAN0K6U0</accession>
<dbReference type="PANTHER" id="PTHR40438:SF1">
    <property type="entry name" value="PYRUVOYL-DEPENDENT ARGININE DECARBOXYLASE"/>
    <property type="match status" value="1"/>
</dbReference>
<evidence type="ECO:0000256" key="2">
    <source>
        <dbReference type="ARBA" id="ARBA00008611"/>
    </source>
</evidence>
<keyword evidence="5" id="KW-0210">Decarboxylase</keyword>
<organism evidence="9 10">
    <name type="scientific">Brooklawnia propionicigenes</name>
    <dbReference type="NCBI Taxonomy" id="3041175"/>
    <lineage>
        <taxon>Bacteria</taxon>
        <taxon>Bacillati</taxon>
        <taxon>Actinomycetota</taxon>
        <taxon>Actinomycetes</taxon>
        <taxon>Propionibacteriales</taxon>
        <taxon>Propionibacteriaceae</taxon>
        <taxon>Brooklawnia</taxon>
    </lineage>
</organism>
<dbReference type="InterPro" id="IPR016104">
    <property type="entry name" value="Pyr-dep_his/arg-deCO2ase"/>
</dbReference>